<organism evidence="2 3">
    <name type="scientific">Patiriisocius marinus</name>
    <dbReference type="NCBI Taxonomy" id="1397112"/>
    <lineage>
        <taxon>Bacteria</taxon>
        <taxon>Pseudomonadati</taxon>
        <taxon>Bacteroidota</taxon>
        <taxon>Flavobacteriia</taxon>
        <taxon>Flavobacteriales</taxon>
        <taxon>Flavobacteriaceae</taxon>
        <taxon>Patiriisocius</taxon>
    </lineage>
</organism>
<dbReference type="EMBL" id="BKCG01000001">
    <property type="protein sequence ID" value="GER58587.1"/>
    <property type="molecule type" value="Genomic_DNA"/>
</dbReference>
<evidence type="ECO:0000259" key="1">
    <source>
        <dbReference type="Pfam" id="PF07715"/>
    </source>
</evidence>
<evidence type="ECO:0000313" key="2">
    <source>
        <dbReference type="EMBL" id="GER58587.1"/>
    </source>
</evidence>
<keyword evidence="3" id="KW-1185">Reference proteome</keyword>
<dbReference type="InterPro" id="IPR037066">
    <property type="entry name" value="Plug_dom_sf"/>
</dbReference>
<feature type="domain" description="TonB-dependent receptor plug" evidence="1">
    <location>
        <begin position="95"/>
        <end position="172"/>
    </location>
</feature>
<evidence type="ECO:0000313" key="3">
    <source>
        <dbReference type="Proteomes" id="UP000326509"/>
    </source>
</evidence>
<dbReference type="SUPFAM" id="SSF56935">
    <property type="entry name" value="Porins"/>
    <property type="match status" value="1"/>
</dbReference>
<dbReference type="Proteomes" id="UP000326509">
    <property type="component" value="Unassembled WGS sequence"/>
</dbReference>
<comment type="caution">
    <text evidence="2">The sequence shown here is derived from an EMBL/GenBank/DDBJ whole genome shotgun (WGS) entry which is preliminary data.</text>
</comment>
<dbReference type="AlphaFoldDB" id="A0A5J4J2A7"/>
<gene>
    <name evidence="2" type="ORF">ULMA_06950</name>
</gene>
<protein>
    <recommendedName>
        <fullName evidence="1">TonB-dependent receptor plug domain-containing protein</fullName>
    </recommendedName>
</protein>
<name>A0A5J4J2A7_9FLAO</name>
<dbReference type="Gene3D" id="2.170.130.10">
    <property type="entry name" value="TonB-dependent receptor, plug domain"/>
    <property type="match status" value="1"/>
</dbReference>
<accession>A0A5J4J2A7</accession>
<sequence>MVDDVSDLKAKIPSETLKLEESLIDLELQLPLTFLVLKNTIAIQKRSDTPIANQALDEVLITQYLARGITLKTNGTVDIKPREFEIIPGLSEPDVLASVKSLPGISSTDESVTNLNIRGGTNDQNLILWDGIKMYQSGHFFGMISAFDPYNINKINITKNGTSASMGDGVSGTIDMILDQNPASILKGSAGFNLLQGSSQLEIPITKKLGVHLSARRSITDVLETATYKSYFDRVFQDTEVTNKTNTLDRSVMDNQKFYFYDISGKLLYNISDKDKISASFITINNEFNFLEQAENSTLNQTLESGLKQQNNAGNLIYKRQWNNSFQTKISGYLSNYKLSGINFDINNNQRLDQFNEVLDMGLKLDGTYSLSTSQKLLAGYQFNETGVTNAVNVNAPPLFNFIKSVLRVHAIYAEYSRKNETTNIAVGFRATTYPKLSETFIEPRLNASWQLLDNFRLHLLGELKHQSTSQIIQQSNDFLGIIKRRWVIANNDDVAILQSQQVSLGSTYNYNKWLISVEGYFKNVKGINSRSQGFRNQFQFVNTNGEYQVKGIDFLIQKRYKSLRSWLGYSVSKNTYTFDELNNGEAFDNSVDMRHAITFNNSYTFNKLSVAIGFNWHTGIPTTTVLSENQSPVSTSELQFNSPNGDRLASFFRTDVALHYSLKISKSLKSTIGLSIWNVLNQKQTIDRYYANIDGVASQFEQESLGLTPNVSVRLYF</sequence>
<dbReference type="InterPro" id="IPR012910">
    <property type="entry name" value="Plug_dom"/>
</dbReference>
<reference evidence="2 3" key="1">
    <citation type="submission" date="2019-08" db="EMBL/GenBank/DDBJ databases">
        <title>Draft genome sequence of Ulvibacter marinus type strain NBRC 109484.</title>
        <authorList>
            <person name="Kawano K."/>
            <person name="Ushijima N."/>
            <person name="Kihara M."/>
            <person name="Itoh H."/>
        </authorList>
    </citation>
    <scope>NUCLEOTIDE SEQUENCE [LARGE SCALE GENOMIC DNA]</scope>
    <source>
        <strain evidence="2 3">NBRC 109484</strain>
    </source>
</reference>
<dbReference type="Pfam" id="PF07715">
    <property type="entry name" value="Plug"/>
    <property type="match status" value="1"/>
</dbReference>
<proteinExistence type="predicted"/>